<keyword evidence="8" id="KW-0326">Glycosidase</keyword>
<keyword evidence="9" id="KW-0732">Signal</keyword>
<evidence type="ECO:0000259" key="10">
    <source>
        <dbReference type="Pfam" id="PF00703"/>
    </source>
</evidence>
<keyword evidence="6 13" id="KW-0378">Hydrolase</keyword>
<evidence type="ECO:0000256" key="9">
    <source>
        <dbReference type="SAM" id="SignalP"/>
    </source>
</evidence>
<dbReference type="PANTHER" id="PTHR46323">
    <property type="entry name" value="BETA-GALACTOSIDASE"/>
    <property type="match status" value="1"/>
</dbReference>
<dbReference type="GO" id="GO:0005990">
    <property type="term" value="P:lactose catabolic process"/>
    <property type="evidence" value="ECO:0007669"/>
    <property type="project" value="TreeGrafter"/>
</dbReference>
<name>A0A4V4H1F5_9BACT</name>
<dbReference type="InterPro" id="IPR006103">
    <property type="entry name" value="Glyco_hydro_2_cat"/>
</dbReference>
<dbReference type="EC" id="3.2.1.23" evidence="5"/>
<dbReference type="OrthoDB" id="9801077at2"/>
<evidence type="ECO:0000259" key="11">
    <source>
        <dbReference type="Pfam" id="PF02836"/>
    </source>
</evidence>
<evidence type="ECO:0000256" key="7">
    <source>
        <dbReference type="ARBA" id="ARBA00022837"/>
    </source>
</evidence>
<dbReference type="GO" id="GO:0009341">
    <property type="term" value="C:beta-galactosidase complex"/>
    <property type="evidence" value="ECO:0007669"/>
    <property type="project" value="TreeGrafter"/>
</dbReference>
<evidence type="ECO:0000256" key="6">
    <source>
        <dbReference type="ARBA" id="ARBA00022801"/>
    </source>
</evidence>
<dbReference type="InterPro" id="IPR023232">
    <property type="entry name" value="Glyco_hydro_2_AS"/>
</dbReference>
<dbReference type="GO" id="GO:0030246">
    <property type="term" value="F:carbohydrate binding"/>
    <property type="evidence" value="ECO:0007669"/>
    <property type="project" value="InterPro"/>
</dbReference>
<dbReference type="InterPro" id="IPR050347">
    <property type="entry name" value="Bact_Beta-galactosidase"/>
</dbReference>
<dbReference type="PROSITE" id="PS00608">
    <property type="entry name" value="GLYCOSYL_HYDROL_F2_2"/>
    <property type="match status" value="1"/>
</dbReference>
<dbReference type="SUPFAM" id="SSF51445">
    <property type="entry name" value="(Trans)glycosidases"/>
    <property type="match status" value="1"/>
</dbReference>
<dbReference type="PANTHER" id="PTHR46323:SF2">
    <property type="entry name" value="BETA-GALACTOSIDASE"/>
    <property type="match status" value="1"/>
</dbReference>
<accession>A0A4V4H1F5</accession>
<dbReference type="Gene3D" id="2.60.40.10">
    <property type="entry name" value="Immunoglobulins"/>
    <property type="match status" value="1"/>
</dbReference>
<evidence type="ECO:0000256" key="1">
    <source>
        <dbReference type="ARBA" id="ARBA00001412"/>
    </source>
</evidence>
<feature type="domain" description="Glycosyl hydrolases family 2 sugar binding" evidence="12">
    <location>
        <begin position="62"/>
        <end position="187"/>
    </location>
</feature>
<evidence type="ECO:0000256" key="2">
    <source>
        <dbReference type="ARBA" id="ARBA00001913"/>
    </source>
</evidence>
<dbReference type="InterPro" id="IPR008979">
    <property type="entry name" value="Galactose-bd-like_sf"/>
</dbReference>
<dbReference type="InterPro" id="IPR011013">
    <property type="entry name" value="Gal_mutarotase_sf_dom"/>
</dbReference>
<dbReference type="Pfam" id="PF00703">
    <property type="entry name" value="Glyco_hydro_2"/>
    <property type="match status" value="1"/>
</dbReference>
<organism evidence="13 14">
    <name type="scientific">Niastella caeni</name>
    <dbReference type="NCBI Taxonomy" id="2569763"/>
    <lineage>
        <taxon>Bacteria</taxon>
        <taxon>Pseudomonadati</taxon>
        <taxon>Bacteroidota</taxon>
        <taxon>Chitinophagia</taxon>
        <taxon>Chitinophagales</taxon>
        <taxon>Chitinophagaceae</taxon>
        <taxon>Niastella</taxon>
    </lineage>
</organism>
<protein>
    <recommendedName>
        <fullName evidence="5">beta-galactosidase</fullName>
        <ecNumber evidence="5">3.2.1.23</ecNumber>
    </recommendedName>
</protein>
<dbReference type="Gene3D" id="2.70.98.10">
    <property type="match status" value="1"/>
</dbReference>
<proteinExistence type="inferred from homology"/>
<feature type="domain" description="Glycoside hydrolase family 2 catalytic" evidence="11">
    <location>
        <begin position="299"/>
        <end position="421"/>
    </location>
</feature>
<comment type="catalytic activity">
    <reaction evidence="1">
        <text>Hydrolysis of terminal non-reducing beta-D-galactose residues in beta-D-galactosides.</text>
        <dbReference type="EC" id="3.2.1.23"/>
    </reaction>
</comment>
<dbReference type="SUPFAM" id="SSF49785">
    <property type="entry name" value="Galactose-binding domain-like"/>
    <property type="match status" value="1"/>
</dbReference>
<keyword evidence="7" id="KW-0106">Calcium</keyword>
<evidence type="ECO:0000313" key="13">
    <source>
        <dbReference type="EMBL" id="THU40226.1"/>
    </source>
</evidence>
<evidence type="ECO:0000256" key="3">
    <source>
        <dbReference type="ARBA" id="ARBA00007401"/>
    </source>
</evidence>
<dbReference type="PRINTS" id="PR00132">
    <property type="entry name" value="GLHYDRLASE2"/>
</dbReference>
<dbReference type="AlphaFoldDB" id="A0A4V4H1F5"/>
<comment type="cofactor">
    <cofactor evidence="2">
        <name>Ca(2+)</name>
        <dbReference type="ChEBI" id="CHEBI:29108"/>
    </cofactor>
</comment>
<dbReference type="InterPro" id="IPR014718">
    <property type="entry name" value="GH-type_carb-bd"/>
</dbReference>
<dbReference type="InterPro" id="IPR017853">
    <property type="entry name" value="GH"/>
</dbReference>
<dbReference type="Proteomes" id="UP000306918">
    <property type="component" value="Unassembled WGS sequence"/>
</dbReference>
<comment type="caution">
    <text evidence="13">The sequence shown here is derived from an EMBL/GenBank/DDBJ whole genome shotgun (WGS) entry which is preliminary data.</text>
</comment>
<evidence type="ECO:0000313" key="14">
    <source>
        <dbReference type="Proteomes" id="UP000306918"/>
    </source>
</evidence>
<keyword evidence="14" id="KW-1185">Reference proteome</keyword>
<comment type="similarity">
    <text evidence="3">Belongs to the glycosyl hydrolase 2 family.</text>
</comment>
<evidence type="ECO:0000256" key="4">
    <source>
        <dbReference type="ARBA" id="ARBA00011245"/>
    </source>
</evidence>
<dbReference type="GO" id="GO:0004565">
    <property type="term" value="F:beta-galactosidase activity"/>
    <property type="evidence" value="ECO:0007669"/>
    <property type="project" value="UniProtKB-EC"/>
</dbReference>
<dbReference type="InterPro" id="IPR006102">
    <property type="entry name" value="Ig-like_GH2"/>
</dbReference>
<sequence>MKTNIKGILLKALVFACSLQLTACSFSFAQQTIIQYLSGTDKDHPVNWDFVCTQGRRSGVRTTIPVPSQWEQQGFGTYVYGFDKETDEQGIYGYSFPSGNWANKKVLLVFEGVMTDAEVTVNGRSAGDKHQGGFYRFSYDITHLLKKNGNNRLEVKVNKRSANESVNRAERKGDFWKFGGIYRPAYLQICPRTHINKVAIDAKADGKFNLQVHTQNTNEQQSVEVQLQELNGTAIGQKVSIQAGDSVSLAAHFPGVKTWNPEQPHLYNAIISILQGNTVVHTITQRFGFRTVEFHARDGFYVNGVKVLLKGVNRHSIWPESGRTLSRDVHLLDIGAMKDMNMNAVRMSHYPPDPEFLDLCDSLGLFVIDELTGWQAAYDTVVGKKLVKELVLRDVNHPSIIMWSNGNEGGWNRALDNDYALYDPQKRFVIHPWEKFNGTDTKHYPDFNYVANAVLYGTEVFFPTEFMHGLFDGGHGASLEDFWNEMCKHPYFAGGFLWSLVDEGIVRTDKDGVIDVAGNMAPDGIVGPHREKEGSYYTIKKVWSPVMVHSKTFPANSQLQVENGYLYTNLSNVSFEWKTAAFPQAHDTSSVAIIKSRGVVKGPSLAPGEKGWLSLPVLPDSLTDAIYLTAYDAGHKEIAAWSWPLQLPQTISVKATVVPAAVINIQEDAATLTINQDGITYYFDKASGYLQKVFNGKQEISLSGGPVLTTADQILTEFKHYRKDQTYIVEPVYKGDNQFWVKWTFQQGRLPQLNYTYKIKGAADYMGITFNYPEQQITGMKWLGQGPYRVWKNRMQGQQFGVWEKSYNNTITGESWEYPEFKGWHGGLYWVQVQSKEAGFVIYTGGENVFLQMLQPQRPAAAPNDYTHPAFPKGNIGFMHAISAIGTKFQPAEVMGPQSGKNIHLNYMPMSGVLWFDFK</sequence>
<dbReference type="InterPro" id="IPR036156">
    <property type="entry name" value="Beta-gal/glucu_dom_sf"/>
</dbReference>
<dbReference type="Gene3D" id="2.60.120.260">
    <property type="entry name" value="Galactose-binding domain-like"/>
    <property type="match status" value="1"/>
</dbReference>
<dbReference type="SUPFAM" id="SSF74650">
    <property type="entry name" value="Galactose mutarotase-like"/>
    <property type="match status" value="1"/>
</dbReference>
<feature type="domain" description="Glycoside hydrolase family 2 immunoglobulin-like beta-sandwich" evidence="10">
    <location>
        <begin position="193"/>
        <end position="290"/>
    </location>
</feature>
<dbReference type="InterPro" id="IPR006104">
    <property type="entry name" value="Glyco_hydro_2_N"/>
</dbReference>
<gene>
    <name evidence="13" type="ORF">FAM09_10160</name>
</gene>
<reference evidence="13 14" key="1">
    <citation type="submission" date="2019-04" db="EMBL/GenBank/DDBJ databases">
        <title>Niastella caeni sp. nov., isolated from activated sludge.</title>
        <authorList>
            <person name="Sheng M."/>
        </authorList>
    </citation>
    <scope>NUCLEOTIDE SEQUENCE [LARGE SCALE GENOMIC DNA]</scope>
    <source>
        <strain evidence="13 14">HX-2-15</strain>
    </source>
</reference>
<feature type="signal peptide" evidence="9">
    <location>
        <begin position="1"/>
        <end position="29"/>
    </location>
</feature>
<dbReference type="Pfam" id="PF02836">
    <property type="entry name" value="Glyco_hydro_2_C"/>
    <property type="match status" value="1"/>
</dbReference>
<evidence type="ECO:0000256" key="8">
    <source>
        <dbReference type="ARBA" id="ARBA00023295"/>
    </source>
</evidence>
<evidence type="ECO:0000256" key="5">
    <source>
        <dbReference type="ARBA" id="ARBA00012756"/>
    </source>
</evidence>
<dbReference type="Pfam" id="PF02837">
    <property type="entry name" value="Glyco_hydro_2_N"/>
    <property type="match status" value="1"/>
</dbReference>
<dbReference type="SUPFAM" id="SSF49303">
    <property type="entry name" value="beta-Galactosidase/glucuronidase domain"/>
    <property type="match status" value="1"/>
</dbReference>
<dbReference type="InterPro" id="IPR006101">
    <property type="entry name" value="Glyco_hydro_2"/>
</dbReference>
<comment type="subunit">
    <text evidence="4">Monomer.</text>
</comment>
<dbReference type="InterPro" id="IPR013783">
    <property type="entry name" value="Ig-like_fold"/>
</dbReference>
<dbReference type="RefSeq" id="WP_136576980.1">
    <property type="nucleotide sequence ID" value="NZ_STFF01000002.1"/>
</dbReference>
<feature type="chain" id="PRO_5020289557" description="beta-galactosidase" evidence="9">
    <location>
        <begin position="30"/>
        <end position="919"/>
    </location>
</feature>
<dbReference type="EMBL" id="STFF01000002">
    <property type="protein sequence ID" value="THU40226.1"/>
    <property type="molecule type" value="Genomic_DNA"/>
</dbReference>
<dbReference type="Gene3D" id="3.20.20.80">
    <property type="entry name" value="Glycosidases"/>
    <property type="match status" value="1"/>
</dbReference>
<evidence type="ECO:0000259" key="12">
    <source>
        <dbReference type="Pfam" id="PF02837"/>
    </source>
</evidence>